<dbReference type="KEGG" id="bfc:BacF7301_19020"/>
<dbReference type="AlphaFoldDB" id="A0A6H0KRN9"/>
<accession>A0A6H0KRN9</accession>
<dbReference type="EMBL" id="CP050831">
    <property type="protein sequence ID" value="QIU96114.1"/>
    <property type="molecule type" value="Genomic_DNA"/>
</dbReference>
<evidence type="ECO:0000313" key="1">
    <source>
        <dbReference type="EMBL" id="QIU96114.1"/>
    </source>
</evidence>
<keyword evidence="2" id="KW-1185">Reference proteome</keyword>
<dbReference type="RefSeq" id="WP_167965281.1">
    <property type="nucleotide sequence ID" value="NZ_CP050831.1"/>
</dbReference>
<reference evidence="1 2" key="1">
    <citation type="submission" date="2020-03" db="EMBL/GenBank/DDBJ databases">
        <title>Genomic analysis of Bacteroides faecium CBA7301.</title>
        <authorList>
            <person name="Kim J."/>
            <person name="Roh S.W."/>
        </authorList>
    </citation>
    <scope>NUCLEOTIDE SEQUENCE [LARGE SCALE GENOMIC DNA]</scope>
    <source>
        <strain evidence="1 2">CBA7301</strain>
    </source>
</reference>
<gene>
    <name evidence="1" type="ORF">BacF7301_19020</name>
</gene>
<organism evidence="1 2">
    <name type="scientific">Bacteroides faecium</name>
    <dbReference type="NCBI Taxonomy" id="2715212"/>
    <lineage>
        <taxon>Bacteria</taxon>
        <taxon>Pseudomonadati</taxon>
        <taxon>Bacteroidota</taxon>
        <taxon>Bacteroidia</taxon>
        <taxon>Bacteroidales</taxon>
        <taxon>Bacteroidaceae</taxon>
        <taxon>Bacteroides</taxon>
    </lineage>
</organism>
<name>A0A6H0KRN9_9BACE</name>
<evidence type="ECO:0000313" key="2">
    <source>
        <dbReference type="Proteomes" id="UP000501780"/>
    </source>
</evidence>
<dbReference type="Proteomes" id="UP000501780">
    <property type="component" value="Chromosome"/>
</dbReference>
<sequence>MKKIELIKAYVEGDTIHYQVREDAGLGLLKKEIVDLFIRYHGDSNYDCDLSKVHRSILLTPISLYMLPITYFFNDVELVIPEMDKVLYGQLPTIYEAYSKIYGPFKKDWRGKVTVQKVVENTPVENAKYDKVVFFSGGVDACHAGINNPGKKSLLVSIPDIERDAVSEGPLREEKYSLIKNFSKVVDSDWLLILNNFNTSLFNEKVIYNCLSFEIGLCSDAYKYDGWGGIRYLANMCCVAPVAYLTSIRSLVMGSAFEQIEDKLQNNYDGASPELSDTIGFCDTTFAEQDALTVRRTQKVLNIINWCKSKNTTTKIWVCFSNDSVQCGLCVKCLRTQLNILCAGENPKEWGFENFSEKKFSLYVKAYKYNESNPCWIWDNIDTIQDDRTYPYCDELLHWLKSIGYKEYHQRAVEKARPTLMKRLLAFGQYSHYLKVIISKLTGRK</sequence>
<proteinExistence type="predicted"/>
<protein>
    <submittedName>
        <fullName evidence="1">Uncharacterized protein</fullName>
    </submittedName>
</protein>